<organism evidence="2 3">
    <name type="scientific">Steinernema carpocapsae</name>
    <name type="common">Entomopathogenic nematode</name>
    <dbReference type="NCBI Taxonomy" id="34508"/>
    <lineage>
        <taxon>Eukaryota</taxon>
        <taxon>Metazoa</taxon>
        <taxon>Ecdysozoa</taxon>
        <taxon>Nematoda</taxon>
        <taxon>Chromadorea</taxon>
        <taxon>Rhabditida</taxon>
        <taxon>Tylenchina</taxon>
        <taxon>Panagrolaimomorpha</taxon>
        <taxon>Strongyloidoidea</taxon>
        <taxon>Steinernematidae</taxon>
        <taxon>Steinernema</taxon>
    </lineage>
</organism>
<keyword evidence="1" id="KW-1133">Transmembrane helix</keyword>
<feature type="transmembrane region" description="Helical" evidence="1">
    <location>
        <begin position="113"/>
        <end position="131"/>
    </location>
</feature>
<accession>A0A4V5ZZX1</accession>
<keyword evidence="3" id="KW-1185">Reference proteome</keyword>
<evidence type="ECO:0000256" key="1">
    <source>
        <dbReference type="SAM" id="Phobius"/>
    </source>
</evidence>
<proteinExistence type="predicted"/>
<reference evidence="2 3" key="1">
    <citation type="journal article" date="2015" name="Genome Biol.">
        <title>Comparative genomics of Steinernema reveals deeply conserved gene regulatory networks.</title>
        <authorList>
            <person name="Dillman A.R."/>
            <person name="Macchietto M."/>
            <person name="Porter C.F."/>
            <person name="Rogers A."/>
            <person name="Williams B."/>
            <person name="Antoshechkin I."/>
            <person name="Lee M.M."/>
            <person name="Goodwin Z."/>
            <person name="Lu X."/>
            <person name="Lewis E.E."/>
            <person name="Goodrich-Blair H."/>
            <person name="Stock S.P."/>
            <person name="Adams B.J."/>
            <person name="Sternberg P.W."/>
            <person name="Mortazavi A."/>
        </authorList>
    </citation>
    <scope>NUCLEOTIDE SEQUENCE [LARGE SCALE GENOMIC DNA]</scope>
    <source>
        <strain evidence="2 3">ALL</strain>
    </source>
</reference>
<dbReference type="Proteomes" id="UP000298663">
    <property type="component" value="Unassembled WGS sequence"/>
</dbReference>
<comment type="caution">
    <text evidence="2">The sequence shown here is derived from an EMBL/GenBank/DDBJ whole genome shotgun (WGS) entry which is preliminary data.</text>
</comment>
<keyword evidence="1" id="KW-0472">Membrane</keyword>
<dbReference type="AlphaFoldDB" id="A0A4V5ZZX1"/>
<reference evidence="2 3" key="2">
    <citation type="journal article" date="2019" name="G3 (Bethesda)">
        <title>Hybrid Assembly of the Genome of the Entomopathogenic Nematode Steinernema carpocapsae Identifies the X-Chromosome.</title>
        <authorList>
            <person name="Serra L."/>
            <person name="Macchietto M."/>
            <person name="Macias-Munoz A."/>
            <person name="McGill C.J."/>
            <person name="Rodriguez I.M."/>
            <person name="Rodriguez B."/>
            <person name="Murad R."/>
            <person name="Mortazavi A."/>
        </authorList>
    </citation>
    <scope>NUCLEOTIDE SEQUENCE [LARGE SCALE GENOMIC DNA]</scope>
    <source>
        <strain evidence="2 3">ALL</strain>
    </source>
</reference>
<dbReference type="EMBL" id="AZBU02000007">
    <property type="protein sequence ID" value="TKR69195.1"/>
    <property type="molecule type" value="Genomic_DNA"/>
</dbReference>
<evidence type="ECO:0000313" key="3">
    <source>
        <dbReference type="Proteomes" id="UP000298663"/>
    </source>
</evidence>
<name>A0A4V5ZZX1_STECR</name>
<feature type="transmembrane region" description="Helical" evidence="1">
    <location>
        <begin position="84"/>
        <end position="107"/>
    </location>
</feature>
<gene>
    <name evidence="2" type="ORF">L596_021379</name>
</gene>
<sequence>MNLTAEERRERRKARILANAEQRLKTICTEDNGEMRAAPCFEGPVAPTPTEDLMYDEFGYVPASVRPAPQVPEYEVQRVFSFSALFLSSSFVISLFAGICLAFASLHNPMLNVFLWWGLIQVVLSTIRMCLKKKSAVMSQAEIFKTMLLSGVDQNLVKFMDISVEFIRSVFSETTTFLTSFVASNEVVKILFAN</sequence>
<evidence type="ECO:0000313" key="2">
    <source>
        <dbReference type="EMBL" id="TKR69195.1"/>
    </source>
</evidence>
<protein>
    <submittedName>
        <fullName evidence="2">Uncharacterized protein</fullName>
    </submittedName>
</protein>
<keyword evidence="1" id="KW-0812">Transmembrane</keyword>